<comment type="caution">
    <text evidence="1">The sequence shown here is derived from an EMBL/GenBank/DDBJ whole genome shotgun (WGS) entry which is preliminary data.</text>
</comment>
<sequence>MHFASRISLNFENNKVQRPFTPVLRIAMPLFDADNDLFGLLVLNSSAKQLIELLDSDTGEYYLTDHQGHYIYGPDTVFHYTRDLARPRMFDDDFKLHSTAKGVLMGYISTAQIPFRSPYSKSSIVVIRAPVMRCLSRQLRFRNRPQHC</sequence>
<dbReference type="EMBL" id="LFZX01000438">
    <property type="protein sequence ID" value="KNC65028.1"/>
    <property type="molecule type" value="Genomic_DNA"/>
</dbReference>
<dbReference type="PATRIC" id="fig|43658.6.peg.4088"/>
<dbReference type="Proteomes" id="UP000036850">
    <property type="component" value="Unassembled WGS sequence"/>
</dbReference>
<protein>
    <recommendedName>
        <fullName evidence="3">Cache domain-containing protein</fullName>
    </recommendedName>
</protein>
<accession>A0A0L0EM73</accession>
<evidence type="ECO:0000313" key="1">
    <source>
        <dbReference type="EMBL" id="KNC65028.1"/>
    </source>
</evidence>
<dbReference type="SUPFAM" id="SSF103190">
    <property type="entry name" value="Sensory domain-like"/>
    <property type="match status" value="1"/>
</dbReference>
<organism evidence="1 2">
    <name type="scientific">Pseudoalteromonas rubra</name>
    <dbReference type="NCBI Taxonomy" id="43658"/>
    <lineage>
        <taxon>Bacteria</taxon>
        <taxon>Pseudomonadati</taxon>
        <taxon>Pseudomonadota</taxon>
        <taxon>Gammaproteobacteria</taxon>
        <taxon>Alteromonadales</taxon>
        <taxon>Pseudoalteromonadaceae</taxon>
        <taxon>Pseudoalteromonas</taxon>
    </lineage>
</organism>
<name>A0A0L0EM73_9GAMM</name>
<dbReference type="InterPro" id="IPR029151">
    <property type="entry name" value="Sensor-like_sf"/>
</dbReference>
<evidence type="ECO:0008006" key="3">
    <source>
        <dbReference type="Google" id="ProtNLM"/>
    </source>
</evidence>
<evidence type="ECO:0000313" key="2">
    <source>
        <dbReference type="Proteomes" id="UP000036850"/>
    </source>
</evidence>
<gene>
    <name evidence="1" type="ORF">AC626_25730</name>
</gene>
<dbReference type="Gene3D" id="3.30.450.20">
    <property type="entry name" value="PAS domain"/>
    <property type="match status" value="1"/>
</dbReference>
<reference evidence="2" key="1">
    <citation type="submission" date="2015-07" db="EMBL/GenBank/DDBJ databases">
        <title>Draft genome sequence of a Pseudoalteromonas rubra strain, OCN096, isolated from Kaneohe Bay, Oahu, Hawaii.</title>
        <authorList>
            <person name="Beurmann S."/>
            <person name="Ushijima B."/>
            <person name="Belcaid M."/>
            <person name="Callahan S.M."/>
            <person name="Aeby G.S."/>
        </authorList>
    </citation>
    <scope>NUCLEOTIDE SEQUENCE [LARGE SCALE GENOMIC DNA]</scope>
    <source>
        <strain evidence="2">OCN096</strain>
    </source>
</reference>
<proteinExistence type="predicted"/>
<dbReference type="AlphaFoldDB" id="A0A0L0EM73"/>